<keyword evidence="2" id="KW-1185">Reference proteome</keyword>
<name>A0ABR1PBS1_DIAER</name>
<accession>A0ABR1PBS1</accession>
<dbReference type="Gene3D" id="3.30.559.30">
    <property type="entry name" value="Nonribosomal peptide synthetase, condensation domain"/>
    <property type="match status" value="1"/>
</dbReference>
<dbReference type="PANTHER" id="PTHR42034:SF1">
    <property type="entry name" value="CONDENSATION DOMAIN-CONTAINING PROTEIN"/>
    <property type="match status" value="1"/>
</dbReference>
<sequence>MERQKQHLSEQNAHKAAACQDDGDIKVLGIPYQHGTTIPGKHQRVALDFSERDTAALIAACKSLRATVTHAFHAAIAMAVRDVQERKPQPQQVRYVNYILRNERRSCVEPYNTPRHAVSVYHSVSGRALTVDMTLPASSDAVDTADRVNELRPIIEKIRHFYDAVRDDGDHFALSLPIWEAGCPELPKTDAIPPVPPPNPKPSVSISSMGNVDAIIASKHGQIMVDKPWVTGEELGNGLGLFLGTFRGRMSLSAAYNDSWHNKAEVEDFVFRCRDIVLNGLGLLASSE</sequence>
<dbReference type="PANTHER" id="PTHR42034">
    <property type="entry name" value="CHROMOSOME 7, WHOLE GENOME SHOTGUN SEQUENCE-RELATED"/>
    <property type="match status" value="1"/>
</dbReference>
<dbReference type="Proteomes" id="UP001430848">
    <property type="component" value="Unassembled WGS sequence"/>
</dbReference>
<protein>
    <recommendedName>
        <fullName evidence="3">Peptidase M20 dimerisation domain-containing protein</fullName>
    </recommendedName>
</protein>
<comment type="caution">
    <text evidence="1">The sequence shown here is derived from an EMBL/GenBank/DDBJ whole genome shotgun (WGS) entry which is preliminary data.</text>
</comment>
<evidence type="ECO:0000313" key="1">
    <source>
        <dbReference type="EMBL" id="KAK7731928.1"/>
    </source>
</evidence>
<evidence type="ECO:0008006" key="3">
    <source>
        <dbReference type="Google" id="ProtNLM"/>
    </source>
</evidence>
<gene>
    <name evidence="1" type="ORF">SLS63_005226</name>
</gene>
<dbReference type="EMBL" id="JAKNSF020000021">
    <property type="protein sequence ID" value="KAK7731928.1"/>
    <property type="molecule type" value="Genomic_DNA"/>
</dbReference>
<dbReference type="SUPFAM" id="SSF52777">
    <property type="entry name" value="CoA-dependent acyltransferases"/>
    <property type="match status" value="1"/>
</dbReference>
<evidence type="ECO:0000313" key="2">
    <source>
        <dbReference type="Proteomes" id="UP001430848"/>
    </source>
</evidence>
<organism evidence="1 2">
    <name type="scientific">Diaporthe eres</name>
    <name type="common">Phomopsis oblonga</name>
    <dbReference type="NCBI Taxonomy" id="83184"/>
    <lineage>
        <taxon>Eukaryota</taxon>
        <taxon>Fungi</taxon>
        <taxon>Dikarya</taxon>
        <taxon>Ascomycota</taxon>
        <taxon>Pezizomycotina</taxon>
        <taxon>Sordariomycetes</taxon>
        <taxon>Sordariomycetidae</taxon>
        <taxon>Diaporthales</taxon>
        <taxon>Diaporthaceae</taxon>
        <taxon>Diaporthe</taxon>
        <taxon>Diaporthe eres species complex</taxon>
    </lineage>
</organism>
<proteinExistence type="predicted"/>
<reference evidence="1 2" key="1">
    <citation type="submission" date="2024-02" db="EMBL/GenBank/DDBJ databases">
        <title>De novo assembly and annotation of 12 fungi associated with fruit tree decline syndrome in Ontario, Canada.</title>
        <authorList>
            <person name="Sulman M."/>
            <person name="Ellouze W."/>
            <person name="Ilyukhin E."/>
        </authorList>
    </citation>
    <scope>NUCLEOTIDE SEQUENCE [LARGE SCALE GENOMIC DNA]</scope>
    <source>
        <strain evidence="1 2">M169</strain>
    </source>
</reference>